<protein>
    <recommendedName>
        <fullName evidence="3">Acid phosphatase</fullName>
    </recommendedName>
</protein>
<accession>A0ABC8S448</accession>
<reference evidence="1 2" key="1">
    <citation type="submission" date="2024-02" db="EMBL/GenBank/DDBJ databases">
        <authorList>
            <person name="Vignale AGUSTIN F."/>
            <person name="Sosa J E."/>
            <person name="Modenutti C."/>
        </authorList>
    </citation>
    <scope>NUCLEOTIDE SEQUENCE [LARGE SCALE GENOMIC DNA]</scope>
</reference>
<evidence type="ECO:0000313" key="1">
    <source>
        <dbReference type="EMBL" id="CAK9150570.1"/>
    </source>
</evidence>
<dbReference type="AlphaFoldDB" id="A0ABC8S448"/>
<evidence type="ECO:0000313" key="2">
    <source>
        <dbReference type="Proteomes" id="UP001642360"/>
    </source>
</evidence>
<gene>
    <name evidence="1" type="ORF">ILEXP_LOCUS18726</name>
</gene>
<dbReference type="InterPro" id="IPR023214">
    <property type="entry name" value="HAD_sf"/>
</dbReference>
<dbReference type="Pfam" id="PF03767">
    <property type="entry name" value="Acid_phosphat_B"/>
    <property type="match status" value="1"/>
</dbReference>
<sequence>MARPSIFWAIAFNDTKFDEWLAEAIAPAIPACRKDFEKGTTALVYKSNKRKELEEAGYRIWGNMGDQWSDLLGTNVGNRTFKVPNPMFYIG</sequence>
<organism evidence="1 2">
    <name type="scientific">Ilex paraguariensis</name>
    <name type="common">yerba mate</name>
    <dbReference type="NCBI Taxonomy" id="185542"/>
    <lineage>
        <taxon>Eukaryota</taxon>
        <taxon>Viridiplantae</taxon>
        <taxon>Streptophyta</taxon>
        <taxon>Embryophyta</taxon>
        <taxon>Tracheophyta</taxon>
        <taxon>Spermatophyta</taxon>
        <taxon>Magnoliopsida</taxon>
        <taxon>eudicotyledons</taxon>
        <taxon>Gunneridae</taxon>
        <taxon>Pentapetalae</taxon>
        <taxon>asterids</taxon>
        <taxon>campanulids</taxon>
        <taxon>Aquifoliales</taxon>
        <taxon>Aquifoliaceae</taxon>
        <taxon>Ilex</taxon>
    </lineage>
</organism>
<keyword evidence="2" id="KW-1185">Reference proteome</keyword>
<comment type="caution">
    <text evidence="1">The sequence shown here is derived from an EMBL/GenBank/DDBJ whole genome shotgun (WGS) entry which is preliminary data.</text>
</comment>
<dbReference type="InterPro" id="IPR005519">
    <property type="entry name" value="Acid_phosphat_B-like"/>
</dbReference>
<dbReference type="PANTHER" id="PTHR31284">
    <property type="entry name" value="ACID PHOSPHATASE-LIKE PROTEIN"/>
    <property type="match status" value="1"/>
</dbReference>
<evidence type="ECO:0008006" key="3">
    <source>
        <dbReference type="Google" id="ProtNLM"/>
    </source>
</evidence>
<dbReference type="Gene3D" id="3.40.50.1000">
    <property type="entry name" value="HAD superfamily/HAD-like"/>
    <property type="match status" value="1"/>
</dbReference>
<dbReference type="PANTHER" id="PTHR31284:SF19">
    <property type="entry name" value="VEGETATIVE STORAGE PROTEIN 1-RELATED"/>
    <property type="match status" value="1"/>
</dbReference>
<dbReference type="EMBL" id="CAUOFW020002054">
    <property type="protein sequence ID" value="CAK9150570.1"/>
    <property type="molecule type" value="Genomic_DNA"/>
</dbReference>
<dbReference type="Proteomes" id="UP001642360">
    <property type="component" value="Unassembled WGS sequence"/>
</dbReference>
<proteinExistence type="predicted"/>
<name>A0ABC8S448_9AQUA</name>